<reference evidence="2" key="1">
    <citation type="submission" date="2020-07" db="EMBL/GenBank/DDBJ databases">
        <title>Multicomponent nature underlies the extraordinary mechanical properties of spider dragline silk.</title>
        <authorList>
            <person name="Kono N."/>
            <person name="Nakamura H."/>
            <person name="Mori M."/>
            <person name="Yoshida Y."/>
            <person name="Ohtoshi R."/>
            <person name="Malay A.D."/>
            <person name="Moran D.A.P."/>
            <person name="Tomita M."/>
            <person name="Numata K."/>
            <person name="Arakawa K."/>
        </authorList>
    </citation>
    <scope>NUCLEOTIDE SEQUENCE</scope>
</reference>
<dbReference type="AlphaFoldDB" id="A0A8X6GNU7"/>
<evidence type="ECO:0000256" key="1">
    <source>
        <dbReference type="SAM" id="MobiDB-lite"/>
    </source>
</evidence>
<protein>
    <submittedName>
        <fullName evidence="2">Uncharacterized protein</fullName>
    </submittedName>
</protein>
<accession>A0A8X6GNU7</accession>
<evidence type="ECO:0000313" key="3">
    <source>
        <dbReference type="Proteomes" id="UP000887116"/>
    </source>
</evidence>
<evidence type="ECO:0000313" key="2">
    <source>
        <dbReference type="EMBL" id="GFR08371.1"/>
    </source>
</evidence>
<organism evidence="2 3">
    <name type="scientific">Trichonephila clavata</name>
    <name type="common">Joro spider</name>
    <name type="synonym">Nephila clavata</name>
    <dbReference type="NCBI Taxonomy" id="2740835"/>
    <lineage>
        <taxon>Eukaryota</taxon>
        <taxon>Metazoa</taxon>
        <taxon>Ecdysozoa</taxon>
        <taxon>Arthropoda</taxon>
        <taxon>Chelicerata</taxon>
        <taxon>Arachnida</taxon>
        <taxon>Araneae</taxon>
        <taxon>Araneomorphae</taxon>
        <taxon>Entelegynae</taxon>
        <taxon>Araneoidea</taxon>
        <taxon>Nephilidae</taxon>
        <taxon>Trichonephila</taxon>
    </lineage>
</organism>
<sequence length="369" mass="42111">MENTRTPGVYLEDLSAGDNAKASCFNDIIEPKGEIKNKPCQQELSESIHHFNDKKEEKDDEKVKKESLFQNNPTEADFLKTVEQQKTRSGELEISEQKNCTAGNQTDLTTHPADSELSSSVTDYTDTSKSELIRGDALQCEKINDKCYNNSKSLDKARKFGVNPVQIGILINKKDFLDHCNMVKNGLKKSYRKKIPSSLSKQGTALEEQSNSISLKTTRLTRNTISNTEADSTSQSSSSDKQVIPASSCKSVSDLVEYFESNSDTKNTKEKQKITKNFLGSYLKYPEIKFKNLENYTQGLLKSEKYDEKAFGNSKRKLCHRENCEIKKSKQCKFVQNPSDDQYIPFLRFLEELWFLSFVITIFYHFVTF</sequence>
<feature type="region of interest" description="Disordered" evidence="1">
    <location>
        <begin position="86"/>
        <end position="123"/>
    </location>
</feature>
<dbReference type="Proteomes" id="UP000887116">
    <property type="component" value="Unassembled WGS sequence"/>
</dbReference>
<comment type="caution">
    <text evidence="2">The sequence shown here is derived from an EMBL/GenBank/DDBJ whole genome shotgun (WGS) entry which is preliminary data.</text>
</comment>
<proteinExistence type="predicted"/>
<feature type="compositionally biased region" description="Polar residues" evidence="1">
    <location>
        <begin position="97"/>
        <end position="109"/>
    </location>
</feature>
<feature type="region of interest" description="Disordered" evidence="1">
    <location>
        <begin position="48"/>
        <end position="70"/>
    </location>
</feature>
<keyword evidence="3" id="KW-1185">Reference proteome</keyword>
<gene>
    <name evidence="2" type="ORF">TNCT_668341</name>
</gene>
<feature type="region of interest" description="Disordered" evidence="1">
    <location>
        <begin position="217"/>
        <end position="245"/>
    </location>
</feature>
<dbReference type="EMBL" id="BMAO01016416">
    <property type="protein sequence ID" value="GFR08371.1"/>
    <property type="molecule type" value="Genomic_DNA"/>
</dbReference>
<feature type="compositionally biased region" description="Basic and acidic residues" evidence="1">
    <location>
        <begin position="48"/>
        <end position="67"/>
    </location>
</feature>
<name>A0A8X6GNU7_TRICU</name>
<feature type="compositionally biased region" description="Polar residues" evidence="1">
    <location>
        <begin position="217"/>
        <end position="231"/>
    </location>
</feature>
<dbReference type="OrthoDB" id="6429295at2759"/>